<name>A0A7Y0LD63_9GAMM</name>
<proteinExistence type="predicted"/>
<dbReference type="AlphaFoldDB" id="A0A7Y0LD63"/>
<evidence type="ECO:0000313" key="1">
    <source>
        <dbReference type="EMBL" id="NMP32018.1"/>
    </source>
</evidence>
<dbReference type="EMBL" id="JABBXH010000003">
    <property type="protein sequence ID" value="NMP32018.1"/>
    <property type="molecule type" value="Genomic_DNA"/>
</dbReference>
<organism evidence="1 2">
    <name type="scientific">Thalassotalea algicola</name>
    <dbReference type="NCBI Taxonomy" id="2716224"/>
    <lineage>
        <taxon>Bacteria</taxon>
        <taxon>Pseudomonadati</taxon>
        <taxon>Pseudomonadota</taxon>
        <taxon>Gammaproteobacteria</taxon>
        <taxon>Alteromonadales</taxon>
        <taxon>Colwelliaceae</taxon>
        <taxon>Thalassotalea</taxon>
    </lineage>
</organism>
<comment type="caution">
    <text evidence="1">The sequence shown here is derived from an EMBL/GenBank/DDBJ whole genome shotgun (WGS) entry which is preliminary data.</text>
</comment>
<gene>
    <name evidence="1" type="ORF">HII17_10605</name>
</gene>
<dbReference type="RefSeq" id="WP_169075343.1">
    <property type="nucleotide sequence ID" value="NZ_JABBXH010000003.1"/>
</dbReference>
<reference evidence="1 2" key="1">
    <citation type="submission" date="2020-04" db="EMBL/GenBank/DDBJ databases">
        <title>Thalassotalea sp. M1531, isolated from the surface of marine red alga.</title>
        <authorList>
            <person name="Pang L."/>
            <person name="Lu D.-C."/>
        </authorList>
    </citation>
    <scope>NUCLEOTIDE SEQUENCE [LARGE SCALE GENOMIC DNA]</scope>
    <source>
        <strain evidence="1 2">M1531</strain>
    </source>
</reference>
<protein>
    <submittedName>
        <fullName evidence="1">Uncharacterized protein</fullName>
    </submittedName>
</protein>
<accession>A0A7Y0LD63</accession>
<evidence type="ECO:0000313" key="2">
    <source>
        <dbReference type="Proteomes" id="UP000568664"/>
    </source>
</evidence>
<dbReference type="Proteomes" id="UP000568664">
    <property type="component" value="Unassembled WGS sequence"/>
</dbReference>
<keyword evidence="2" id="KW-1185">Reference proteome</keyword>
<sequence length="120" mass="13570">MAEIDKLNLAGTKAKGQRPYFLADKQTEQVMSITMALAMELSVARERIATLECVLEQKGVLTRDELAAFKPDADEVAKRSQETQEYLARILRIIQQDKEELMSNEPTVEEVQEKLTQGNT</sequence>